<protein>
    <submittedName>
        <fullName evidence="2">Uncharacterized protein</fullName>
    </submittedName>
</protein>
<proteinExistence type="predicted"/>
<keyword evidence="1" id="KW-0472">Membrane</keyword>
<accession>A0A1Q6A1W4</accession>
<dbReference type="EMBL" id="MPPL01000001">
    <property type="protein sequence ID" value="OKS87971.1"/>
    <property type="molecule type" value="Genomic_DNA"/>
</dbReference>
<dbReference type="STRING" id="1302689.RG47T_3435"/>
<keyword evidence="3" id="KW-1185">Reference proteome</keyword>
<organism evidence="2 3">
    <name type="scientific">Mucilaginibacter polytrichastri</name>
    <dbReference type="NCBI Taxonomy" id="1302689"/>
    <lineage>
        <taxon>Bacteria</taxon>
        <taxon>Pseudomonadati</taxon>
        <taxon>Bacteroidota</taxon>
        <taxon>Sphingobacteriia</taxon>
        <taxon>Sphingobacteriales</taxon>
        <taxon>Sphingobacteriaceae</taxon>
        <taxon>Mucilaginibacter</taxon>
    </lineage>
</organism>
<gene>
    <name evidence="2" type="ORF">RG47T_3435</name>
</gene>
<evidence type="ECO:0000313" key="3">
    <source>
        <dbReference type="Proteomes" id="UP000186720"/>
    </source>
</evidence>
<dbReference type="Proteomes" id="UP000186720">
    <property type="component" value="Unassembled WGS sequence"/>
</dbReference>
<reference evidence="2 3" key="1">
    <citation type="submission" date="2016-11" db="EMBL/GenBank/DDBJ databases">
        <title>Whole Genome Sequencing of Mucilaginibacter polytrichastri RG4-7(T) isolated from the moss sample.</title>
        <authorList>
            <person name="Li Y."/>
        </authorList>
    </citation>
    <scope>NUCLEOTIDE SEQUENCE [LARGE SCALE GENOMIC DNA]</scope>
    <source>
        <strain evidence="2 3">RG4-7</strain>
    </source>
</reference>
<keyword evidence="1" id="KW-0812">Transmembrane</keyword>
<feature type="transmembrane region" description="Helical" evidence="1">
    <location>
        <begin position="65"/>
        <end position="86"/>
    </location>
</feature>
<keyword evidence="1" id="KW-1133">Transmembrane helix</keyword>
<evidence type="ECO:0000313" key="2">
    <source>
        <dbReference type="EMBL" id="OKS87971.1"/>
    </source>
</evidence>
<feature type="transmembrane region" description="Helical" evidence="1">
    <location>
        <begin position="6"/>
        <end position="24"/>
    </location>
</feature>
<sequence length="95" mass="11131">MPKFWFIYLFYFLITYVVCSIVVLGQEKGDKPGVQLFLGATTVKLLACMTFAVIYLLYIRINASRFILCFFSLYFLNTAFEIYTLLSNLRIQNKK</sequence>
<evidence type="ECO:0000256" key="1">
    <source>
        <dbReference type="SAM" id="Phobius"/>
    </source>
</evidence>
<name>A0A1Q6A1W4_9SPHI</name>
<dbReference type="AlphaFoldDB" id="A0A1Q6A1W4"/>
<feature type="transmembrane region" description="Helical" evidence="1">
    <location>
        <begin position="36"/>
        <end position="59"/>
    </location>
</feature>
<comment type="caution">
    <text evidence="2">The sequence shown here is derived from an EMBL/GenBank/DDBJ whole genome shotgun (WGS) entry which is preliminary data.</text>
</comment>